<dbReference type="AlphaFoldDB" id="A0A8V5H115"/>
<dbReference type="GO" id="GO:0004016">
    <property type="term" value="F:adenylate cyclase activity"/>
    <property type="evidence" value="ECO:0007669"/>
    <property type="project" value="TreeGrafter"/>
</dbReference>
<keyword evidence="1" id="KW-0547">Nucleotide-binding</keyword>
<dbReference type="Gene3D" id="3.30.70.1230">
    <property type="entry name" value="Nucleotide cyclase"/>
    <property type="match status" value="2"/>
</dbReference>
<reference evidence="4" key="2">
    <citation type="submission" date="2025-08" db="UniProtKB">
        <authorList>
            <consortium name="Ensembl"/>
        </authorList>
    </citation>
    <scope>IDENTIFICATION</scope>
</reference>
<evidence type="ECO:0000313" key="5">
    <source>
        <dbReference type="Proteomes" id="UP000694405"/>
    </source>
</evidence>
<evidence type="ECO:0000256" key="2">
    <source>
        <dbReference type="ARBA" id="ARBA00022840"/>
    </source>
</evidence>
<protein>
    <submittedName>
        <fullName evidence="4">Uncharacterized protein</fullName>
    </submittedName>
</protein>
<dbReference type="Proteomes" id="UP000694405">
    <property type="component" value="Chromosome Z"/>
</dbReference>
<dbReference type="SUPFAM" id="SSF55073">
    <property type="entry name" value="Nucleotide cyclase"/>
    <property type="match status" value="1"/>
</dbReference>
<evidence type="ECO:0000313" key="4">
    <source>
        <dbReference type="Ensembl" id="ENSMUNP00000024449.1"/>
    </source>
</evidence>
<keyword evidence="5" id="KW-1185">Reference proteome</keyword>
<dbReference type="GO" id="GO:0005524">
    <property type="term" value="F:ATP binding"/>
    <property type="evidence" value="ECO:0007669"/>
    <property type="project" value="UniProtKB-KW"/>
</dbReference>
<sequence length="382" mass="42889">MSRLQCVLAAQKANRILGCIKRSVTSRCKEVILPLYSALMRPHLEYCVQFWCPQHKKDMELLEQVQRRATWMIRGLEHLPYEDGLRQLGLFSPEKGRQRGDLIAAFQYLKGAYRDAGEGLFIRDCSDRTRGNGLKLKQGKLGLDIRKKFFTVRVVRHWNGLPREVANAPSLAVFKARLDERQKYFCVVGKAVDDVCEAEKLAKAGEIVLSASCWEHCEKHRLRTSHIAGEAAVKVTAMNRMSWSELPQDFLSELRPVTILFLHLNFDTKSIGSFHSVLNEVSSVMEEIIYPHKGEVNKVFLFDKGCTFLCVFGLPGAKLPNESIHALQSALQIFNSCSEITANTGAVSVAVTSGMAFCGLIGHPLRHEYSGTNMCLQCGKLV</sequence>
<dbReference type="PANTHER" id="PTHR16305">
    <property type="entry name" value="TESTICULAR SOLUBLE ADENYLYL CYCLASE"/>
    <property type="match status" value="1"/>
</dbReference>
<name>A0A8V5H115_MELUD</name>
<reference evidence="4" key="3">
    <citation type="submission" date="2025-09" db="UniProtKB">
        <authorList>
            <consortium name="Ensembl"/>
        </authorList>
    </citation>
    <scope>IDENTIFICATION</scope>
</reference>
<proteinExistence type="predicted"/>
<evidence type="ECO:0000256" key="3">
    <source>
        <dbReference type="ARBA" id="ARBA00023239"/>
    </source>
</evidence>
<organism evidence="4 5">
    <name type="scientific">Melopsittacus undulatus</name>
    <name type="common">Budgerigar</name>
    <name type="synonym">Psittacus undulatus</name>
    <dbReference type="NCBI Taxonomy" id="13146"/>
    <lineage>
        <taxon>Eukaryota</taxon>
        <taxon>Metazoa</taxon>
        <taxon>Chordata</taxon>
        <taxon>Craniata</taxon>
        <taxon>Vertebrata</taxon>
        <taxon>Euteleostomi</taxon>
        <taxon>Archelosauria</taxon>
        <taxon>Archosauria</taxon>
        <taxon>Dinosauria</taxon>
        <taxon>Saurischia</taxon>
        <taxon>Theropoda</taxon>
        <taxon>Coelurosauria</taxon>
        <taxon>Aves</taxon>
        <taxon>Neognathae</taxon>
        <taxon>Neoaves</taxon>
        <taxon>Telluraves</taxon>
        <taxon>Australaves</taxon>
        <taxon>Psittaciformes</taxon>
        <taxon>Psittaculidae</taxon>
        <taxon>Melopsittacus</taxon>
    </lineage>
</organism>
<evidence type="ECO:0000256" key="1">
    <source>
        <dbReference type="ARBA" id="ARBA00022741"/>
    </source>
</evidence>
<accession>A0A8V5H115</accession>
<dbReference type="InterPro" id="IPR029787">
    <property type="entry name" value="Nucleotide_cyclase"/>
</dbReference>
<keyword evidence="2" id="KW-0067">ATP-binding</keyword>
<dbReference type="Ensembl" id="ENSMUNT00000035163.1">
    <property type="protein sequence ID" value="ENSMUNP00000024449.1"/>
    <property type="gene ID" value="ENSMUNG00000020167.1"/>
</dbReference>
<keyword evidence="3" id="KW-0456">Lyase</keyword>
<reference evidence="4" key="1">
    <citation type="submission" date="2020-03" db="EMBL/GenBank/DDBJ databases">
        <title>Melopsittacus undulatus (budgerigar) genome, bMelUnd1, maternal haplotype with Z.</title>
        <authorList>
            <person name="Gedman G."/>
            <person name="Mountcastle J."/>
            <person name="Haase B."/>
            <person name="Formenti G."/>
            <person name="Wright T."/>
            <person name="Apodaca J."/>
            <person name="Pelan S."/>
            <person name="Chow W."/>
            <person name="Rhie A."/>
            <person name="Howe K."/>
            <person name="Fedrigo O."/>
            <person name="Jarvis E.D."/>
        </authorList>
    </citation>
    <scope>NUCLEOTIDE SEQUENCE [LARGE SCALE GENOMIC DNA]</scope>
</reference>
<dbReference type="PANTHER" id="PTHR16305:SF28">
    <property type="entry name" value="GUANYLATE CYCLASE DOMAIN-CONTAINING PROTEIN"/>
    <property type="match status" value="1"/>
</dbReference>
<dbReference type="GO" id="GO:0005737">
    <property type="term" value="C:cytoplasm"/>
    <property type="evidence" value="ECO:0007669"/>
    <property type="project" value="TreeGrafter"/>
</dbReference>